<dbReference type="RefSeq" id="WP_397079473.1">
    <property type="nucleotide sequence ID" value="NZ_JBITGY010000002.1"/>
</dbReference>
<feature type="transmembrane region" description="Helical" evidence="1">
    <location>
        <begin position="82"/>
        <end position="103"/>
    </location>
</feature>
<evidence type="ECO:0008006" key="4">
    <source>
        <dbReference type="Google" id="ProtNLM"/>
    </source>
</evidence>
<proteinExistence type="predicted"/>
<keyword evidence="1" id="KW-1133">Transmembrane helix</keyword>
<comment type="caution">
    <text evidence="2">The sequence shown here is derived from an EMBL/GenBank/DDBJ whole genome shotgun (WGS) entry which is preliminary data.</text>
</comment>
<accession>A0ABW7YMJ8</accession>
<keyword evidence="3" id="KW-1185">Reference proteome</keyword>
<feature type="transmembrane region" description="Helical" evidence="1">
    <location>
        <begin position="115"/>
        <end position="134"/>
    </location>
</feature>
<dbReference type="Proteomes" id="UP001612741">
    <property type="component" value="Unassembled WGS sequence"/>
</dbReference>
<organism evidence="2 3">
    <name type="scientific">Nonomuraea typhae</name>
    <dbReference type="NCBI Taxonomy" id="2603600"/>
    <lineage>
        <taxon>Bacteria</taxon>
        <taxon>Bacillati</taxon>
        <taxon>Actinomycetota</taxon>
        <taxon>Actinomycetes</taxon>
        <taxon>Streptosporangiales</taxon>
        <taxon>Streptosporangiaceae</taxon>
        <taxon>Nonomuraea</taxon>
    </lineage>
</organism>
<dbReference type="EMBL" id="JBITGY010000002">
    <property type="protein sequence ID" value="MFI6496952.1"/>
    <property type="molecule type" value="Genomic_DNA"/>
</dbReference>
<sequence>MADYLLDLLDGLPRLVPLIAAALAGLALLVAAWWQLRRALRWLLRLAKNNTAEDNLTVIAAAIATGVSAQGMWRFAEDVLHLWWPLRLVLFAFIEVAIVTSAVRAKRSMKENYSAGLDGIAVWALASLSAALSAMHAESFPAAVFRLAAPLVAAWLWERGMRLERRRLRGTSGIHWRITPERIFVRLGLAEVRDRTAADVDAHRRLTRVALAAKRAKALRERGASERKVRAAMAKLDRRLDQAVAHTGLSRDERMQWALLDQVTTLFGGASLTTLPDTPTWAHLDHPAVTGAAKHREAVQLAEAMREWTDAINTQRDPESSAAIKSMAAYIAYLEGLPAPSFETWTETPDETARLVDREVSPDAIDELIDRLRDDPLPDSSKTRDETADETRATAAMWRHWQNAVEVERRIPTGAELAAAGKCSPQWGAKKAKQWLTEMDGRTRRALQPGKKAEA</sequence>
<evidence type="ECO:0000313" key="3">
    <source>
        <dbReference type="Proteomes" id="UP001612741"/>
    </source>
</evidence>
<feature type="transmembrane region" description="Helical" evidence="1">
    <location>
        <begin position="15"/>
        <end position="36"/>
    </location>
</feature>
<keyword evidence="1" id="KW-0472">Membrane</keyword>
<name>A0ABW7YMJ8_9ACTN</name>
<evidence type="ECO:0000256" key="1">
    <source>
        <dbReference type="SAM" id="Phobius"/>
    </source>
</evidence>
<reference evidence="2 3" key="1">
    <citation type="submission" date="2024-10" db="EMBL/GenBank/DDBJ databases">
        <title>The Natural Products Discovery Center: Release of the First 8490 Sequenced Strains for Exploring Actinobacteria Biosynthetic Diversity.</title>
        <authorList>
            <person name="Kalkreuter E."/>
            <person name="Kautsar S.A."/>
            <person name="Yang D."/>
            <person name="Bader C.D."/>
            <person name="Teijaro C.N."/>
            <person name="Fluegel L."/>
            <person name="Davis C.M."/>
            <person name="Simpson J.R."/>
            <person name="Lauterbach L."/>
            <person name="Steele A.D."/>
            <person name="Gui C."/>
            <person name="Meng S."/>
            <person name="Li G."/>
            <person name="Viehrig K."/>
            <person name="Ye F."/>
            <person name="Su P."/>
            <person name="Kiefer A.F."/>
            <person name="Nichols A."/>
            <person name="Cepeda A.J."/>
            <person name="Yan W."/>
            <person name="Fan B."/>
            <person name="Jiang Y."/>
            <person name="Adhikari A."/>
            <person name="Zheng C.-J."/>
            <person name="Schuster L."/>
            <person name="Cowan T.M."/>
            <person name="Smanski M.J."/>
            <person name="Chevrette M.G."/>
            <person name="De Carvalho L.P.S."/>
            <person name="Shen B."/>
        </authorList>
    </citation>
    <scope>NUCLEOTIDE SEQUENCE [LARGE SCALE GENOMIC DNA]</scope>
    <source>
        <strain evidence="2 3">NPDC050545</strain>
    </source>
</reference>
<protein>
    <recommendedName>
        <fullName evidence="4">DUF2637 domain-containing protein</fullName>
    </recommendedName>
</protein>
<keyword evidence="1" id="KW-0812">Transmembrane</keyword>
<evidence type="ECO:0000313" key="2">
    <source>
        <dbReference type="EMBL" id="MFI6496952.1"/>
    </source>
</evidence>
<feature type="transmembrane region" description="Helical" evidence="1">
    <location>
        <begin position="56"/>
        <end position="76"/>
    </location>
</feature>
<gene>
    <name evidence="2" type="ORF">ACIBG2_06200</name>
</gene>